<dbReference type="Pfam" id="PF01535">
    <property type="entry name" value="PPR"/>
    <property type="match status" value="1"/>
</dbReference>
<gene>
    <name evidence="3" type="ORF">LSAT_V11C100006120</name>
</gene>
<dbReference type="OrthoDB" id="736185at2759"/>
<dbReference type="FunFam" id="1.25.40.10:FF:000427">
    <property type="entry name" value="Pentatricopeptide repeat-containing protein chloroplastic"/>
    <property type="match status" value="1"/>
</dbReference>
<feature type="repeat" description="PPR" evidence="2">
    <location>
        <begin position="135"/>
        <end position="169"/>
    </location>
</feature>
<dbReference type="Proteomes" id="UP000235145">
    <property type="component" value="Unassembled WGS sequence"/>
</dbReference>
<dbReference type="Gramene" id="rna-gnl|WGS:NBSK|LSAT_1X14281_mrna">
    <property type="protein sequence ID" value="cds-PLY82194.1"/>
    <property type="gene ID" value="gene-LSAT_1X14281"/>
</dbReference>
<dbReference type="AlphaFoldDB" id="A0A9R1WNP3"/>
<evidence type="ECO:0008006" key="5">
    <source>
        <dbReference type="Google" id="ProtNLM"/>
    </source>
</evidence>
<dbReference type="EMBL" id="NBSK02000001">
    <property type="protein sequence ID" value="KAJ0226002.1"/>
    <property type="molecule type" value="Genomic_DNA"/>
</dbReference>
<dbReference type="Pfam" id="PF13041">
    <property type="entry name" value="PPR_2"/>
    <property type="match status" value="2"/>
</dbReference>
<evidence type="ECO:0000313" key="4">
    <source>
        <dbReference type="Proteomes" id="UP000235145"/>
    </source>
</evidence>
<feature type="repeat" description="PPR" evidence="2">
    <location>
        <begin position="237"/>
        <end position="271"/>
    </location>
</feature>
<proteinExistence type="predicted"/>
<keyword evidence="4" id="KW-1185">Reference proteome</keyword>
<dbReference type="Gene3D" id="1.25.40.10">
    <property type="entry name" value="Tetratricopeptide repeat domain"/>
    <property type="match status" value="3"/>
</dbReference>
<organism evidence="3 4">
    <name type="scientific">Lactuca sativa</name>
    <name type="common">Garden lettuce</name>
    <dbReference type="NCBI Taxonomy" id="4236"/>
    <lineage>
        <taxon>Eukaryota</taxon>
        <taxon>Viridiplantae</taxon>
        <taxon>Streptophyta</taxon>
        <taxon>Embryophyta</taxon>
        <taxon>Tracheophyta</taxon>
        <taxon>Spermatophyta</taxon>
        <taxon>Magnoliopsida</taxon>
        <taxon>eudicotyledons</taxon>
        <taxon>Gunneridae</taxon>
        <taxon>Pentapetalae</taxon>
        <taxon>asterids</taxon>
        <taxon>campanulids</taxon>
        <taxon>Asterales</taxon>
        <taxon>Asteraceae</taxon>
        <taxon>Cichorioideae</taxon>
        <taxon>Cichorieae</taxon>
        <taxon>Lactucinae</taxon>
        <taxon>Lactuca</taxon>
    </lineage>
</organism>
<dbReference type="PANTHER" id="PTHR47926">
    <property type="entry name" value="PENTATRICOPEPTIDE REPEAT-CONTAINING PROTEIN"/>
    <property type="match status" value="1"/>
</dbReference>
<dbReference type="NCBIfam" id="TIGR00756">
    <property type="entry name" value="PPR"/>
    <property type="match status" value="3"/>
</dbReference>
<protein>
    <recommendedName>
        <fullName evidence="5">Pentacotripeptide-repeat region of PRORP domain-containing protein</fullName>
    </recommendedName>
</protein>
<dbReference type="PANTHER" id="PTHR47926:SF347">
    <property type="entry name" value="PENTATRICOPEPTIDE REPEAT-CONTAINING PROTEIN"/>
    <property type="match status" value="1"/>
</dbReference>
<dbReference type="GO" id="GO:0003723">
    <property type="term" value="F:RNA binding"/>
    <property type="evidence" value="ECO:0007669"/>
    <property type="project" value="InterPro"/>
</dbReference>
<dbReference type="InterPro" id="IPR046960">
    <property type="entry name" value="PPR_At4g14850-like_plant"/>
</dbReference>
<keyword evidence="1" id="KW-0677">Repeat</keyword>
<sequence length="457" mass="51805">MRFLKSSSLIHFHRVFPKFSLTKPSQIHSHGQTRSRPNEVLKEYLKANATTKAIRFLRDLIRKSISSIDSYSLLYIIKVCTRKSSPYEARQFHTLVVKLSYNSIIFVQTSLINYYSAVANLADARQVFDEIPTKNLVCWTALISAYVDNQKPNTALKLFREIQMNNFEPDEVTLVVALSACADLGALDIGKWIHNFIRRSKNLNKDLPLYNALLNMYTKCGDIKSAKMLFNTIKNKNVTTWTSMITGHAIHGQAKEALALFTAMTDSKIVPNDVTFIGVLMACSHVAMVDEGKHYFKIMSEEYGLKPKVSHFGCMIDLLCRAGCLQEAKDFILEMPERVRPNAVMWRTLLGACSVHGDVDLGEEVRWRLGEFEENWGGDDVLMGNMYASRGIWEKKEMSRNCVDKRIPGCSLIEVGSEIYEFVAADSDHPFGCKIYEVIQSLFGNMRASSYGCTFDL</sequence>
<evidence type="ECO:0000313" key="3">
    <source>
        <dbReference type="EMBL" id="KAJ0226002.1"/>
    </source>
</evidence>
<dbReference type="InterPro" id="IPR002885">
    <property type="entry name" value="PPR_rpt"/>
</dbReference>
<feature type="repeat" description="PPR" evidence="2">
    <location>
        <begin position="206"/>
        <end position="236"/>
    </location>
</feature>
<reference evidence="3 4" key="1">
    <citation type="journal article" date="2017" name="Nat. Commun.">
        <title>Genome assembly with in vitro proximity ligation data and whole-genome triplication in lettuce.</title>
        <authorList>
            <person name="Reyes-Chin-Wo S."/>
            <person name="Wang Z."/>
            <person name="Yang X."/>
            <person name="Kozik A."/>
            <person name="Arikit S."/>
            <person name="Song C."/>
            <person name="Xia L."/>
            <person name="Froenicke L."/>
            <person name="Lavelle D.O."/>
            <person name="Truco M.J."/>
            <person name="Xia R."/>
            <person name="Zhu S."/>
            <person name="Xu C."/>
            <person name="Xu H."/>
            <person name="Xu X."/>
            <person name="Cox K."/>
            <person name="Korf I."/>
            <person name="Meyers B.C."/>
            <person name="Michelmore R.W."/>
        </authorList>
    </citation>
    <scope>NUCLEOTIDE SEQUENCE [LARGE SCALE GENOMIC DNA]</scope>
    <source>
        <strain evidence="4">cv. Salinas</strain>
        <tissue evidence="3">Seedlings</tissue>
    </source>
</reference>
<dbReference type="GO" id="GO:0009451">
    <property type="term" value="P:RNA modification"/>
    <property type="evidence" value="ECO:0007669"/>
    <property type="project" value="InterPro"/>
</dbReference>
<dbReference type="PROSITE" id="PS51375">
    <property type="entry name" value="PPR"/>
    <property type="match status" value="3"/>
</dbReference>
<dbReference type="FunFam" id="1.25.40.10:FF:000184">
    <property type="entry name" value="Pentatricopeptide repeat-containing protein, chloroplastic"/>
    <property type="match status" value="1"/>
</dbReference>
<name>A0A9R1WNP3_LACSA</name>
<accession>A0A9R1WNP3</accession>
<dbReference type="InterPro" id="IPR011990">
    <property type="entry name" value="TPR-like_helical_dom_sf"/>
</dbReference>
<evidence type="ECO:0000256" key="1">
    <source>
        <dbReference type="ARBA" id="ARBA00022737"/>
    </source>
</evidence>
<evidence type="ECO:0000256" key="2">
    <source>
        <dbReference type="PROSITE-ProRule" id="PRU00708"/>
    </source>
</evidence>
<comment type="caution">
    <text evidence="3">The sequence shown here is derived from an EMBL/GenBank/DDBJ whole genome shotgun (WGS) entry which is preliminary data.</text>
</comment>